<gene>
    <name evidence="1" type="ORF">MAR_023489</name>
</gene>
<reference evidence="1" key="1">
    <citation type="submission" date="2022-11" db="EMBL/GenBank/DDBJ databases">
        <title>Centuries of genome instability and evolution in soft-shell clam transmissible cancer (bioRxiv).</title>
        <authorList>
            <person name="Hart S.F.M."/>
            <person name="Yonemitsu M.A."/>
            <person name="Giersch R.M."/>
            <person name="Beal B.F."/>
            <person name="Arriagada G."/>
            <person name="Davis B.W."/>
            <person name="Ostrander E.A."/>
            <person name="Goff S.P."/>
            <person name="Metzger M.J."/>
        </authorList>
    </citation>
    <scope>NUCLEOTIDE SEQUENCE</scope>
    <source>
        <strain evidence="1">MELC-2E11</strain>
        <tissue evidence="1">Siphon/mantle</tissue>
    </source>
</reference>
<feature type="non-terminal residue" evidence="1">
    <location>
        <position position="76"/>
    </location>
</feature>
<keyword evidence="2" id="KW-1185">Reference proteome</keyword>
<name>A0ABY7DQE1_MYAAR</name>
<evidence type="ECO:0000313" key="2">
    <source>
        <dbReference type="Proteomes" id="UP001164746"/>
    </source>
</evidence>
<organism evidence="1 2">
    <name type="scientific">Mya arenaria</name>
    <name type="common">Soft-shell clam</name>
    <dbReference type="NCBI Taxonomy" id="6604"/>
    <lineage>
        <taxon>Eukaryota</taxon>
        <taxon>Metazoa</taxon>
        <taxon>Spiralia</taxon>
        <taxon>Lophotrochozoa</taxon>
        <taxon>Mollusca</taxon>
        <taxon>Bivalvia</taxon>
        <taxon>Autobranchia</taxon>
        <taxon>Heteroconchia</taxon>
        <taxon>Euheterodonta</taxon>
        <taxon>Imparidentia</taxon>
        <taxon>Neoheterodontei</taxon>
        <taxon>Myida</taxon>
        <taxon>Myoidea</taxon>
        <taxon>Myidae</taxon>
        <taxon>Mya</taxon>
    </lineage>
</organism>
<proteinExistence type="predicted"/>
<accession>A0ABY7DQE1</accession>
<dbReference type="EMBL" id="CP111014">
    <property type="protein sequence ID" value="WAQ99116.1"/>
    <property type="molecule type" value="Genomic_DNA"/>
</dbReference>
<protein>
    <submittedName>
        <fullName evidence="1">Uncharacterized protein</fullName>
    </submittedName>
</protein>
<evidence type="ECO:0000313" key="1">
    <source>
        <dbReference type="EMBL" id="WAQ99116.1"/>
    </source>
</evidence>
<sequence>MCVTVKSPSHTANDYLATCVIQTFRRSTTTSDFEPENAMKNKSATLVRHSPLDQFAIVIRPSTSDPAINCKRQAIN</sequence>
<dbReference type="Proteomes" id="UP001164746">
    <property type="component" value="Chromosome 3"/>
</dbReference>